<keyword evidence="1" id="KW-0732">Signal</keyword>
<accession>A0A9D4ZPD1</accession>
<dbReference type="EMBL" id="JABFUD020000005">
    <property type="protein sequence ID" value="KAI5080215.1"/>
    <property type="molecule type" value="Genomic_DNA"/>
</dbReference>
<evidence type="ECO:0000313" key="2">
    <source>
        <dbReference type="EMBL" id="KAI5080215.1"/>
    </source>
</evidence>
<evidence type="ECO:0000313" key="3">
    <source>
        <dbReference type="Proteomes" id="UP000886520"/>
    </source>
</evidence>
<comment type="caution">
    <text evidence="2">The sequence shown here is derived from an EMBL/GenBank/DDBJ whole genome shotgun (WGS) entry which is preliminary data.</text>
</comment>
<keyword evidence="3" id="KW-1185">Reference proteome</keyword>
<feature type="chain" id="PRO_5038867835" description="Secreted protein" evidence="1">
    <location>
        <begin position="24"/>
        <end position="99"/>
    </location>
</feature>
<feature type="non-terminal residue" evidence="2">
    <location>
        <position position="99"/>
    </location>
</feature>
<evidence type="ECO:0008006" key="4">
    <source>
        <dbReference type="Google" id="ProtNLM"/>
    </source>
</evidence>
<organism evidence="2 3">
    <name type="scientific">Adiantum capillus-veneris</name>
    <name type="common">Maidenhair fern</name>
    <dbReference type="NCBI Taxonomy" id="13818"/>
    <lineage>
        <taxon>Eukaryota</taxon>
        <taxon>Viridiplantae</taxon>
        <taxon>Streptophyta</taxon>
        <taxon>Embryophyta</taxon>
        <taxon>Tracheophyta</taxon>
        <taxon>Polypodiopsida</taxon>
        <taxon>Polypodiidae</taxon>
        <taxon>Polypodiales</taxon>
        <taxon>Pteridineae</taxon>
        <taxon>Pteridaceae</taxon>
        <taxon>Vittarioideae</taxon>
        <taxon>Adiantum</taxon>
    </lineage>
</organism>
<evidence type="ECO:0000256" key="1">
    <source>
        <dbReference type="SAM" id="SignalP"/>
    </source>
</evidence>
<protein>
    <recommendedName>
        <fullName evidence="4">Secreted protein</fullName>
    </recommendedName>
</protein>
<dbReference type="AlphaFoldDB" id="A0A9D4ZPD1"/>
<proteinExistence type="predicted"/>
<gene>
    <name evidence="2" type="ORF">GOP47_0005694</name>
</gene>
<feature type="signal peptide" evidence="1">
    <location>
        <begin position="1"/>
        <end position="23"/>
    </location>
</feature>
<sequence length="99" mass="11162">MCFSFFVFGVTLAMALFLQLCNAFWRALGHLSKYGSLHLREGTLPQSPTSFQVDRILTTNGQRTSCIVFSSTSSRSPQSQKIKKSSGMYHIHKLRSLED</sequence>
<name>A0A9D4ZPD1_ADICA</name>
<dbReference type="Proteomes" id="UP000886520">
    <property type="component" value="Chromosome 5"/>
</dbReference>
<reference evidence="2 3" key="1">
    <citation type="submission" date="2021-01" db="EMBL/GenBank/DDBJ databases">
        <title>Adiantum capillus-veneris genome.</title>
        <authorList>
            <person name="Fang Y."/>
            <person name="Liao Q."/>
        </authorList>
    </citation>
    <scope>NUCLEOTIDE SEQUENCE [LARGE SCALE GENOMIC DNA]</scope>
    <source>
        <strain evidence="2">H3</strain>
        <tissue evidence="2">Leaf</tissue>
    </source>
</reference>